<proteinExistence type="predicted"/>
<protein>
    <submittedName>
        <fullName evidence="3">Uncharacterized protein</fullName>
    </submittedName>
</protein>
<feature type="region of interest" description="Disordered" evidence="2">
    <location>
        <begin position="78"/>
        <end position="114"/>
    </location>
</feature>
<evidence type="ECO:0000256" key="1">
    <source>
        <dbReference type="SAM" id="Coils"/>
    </source>
</evidence>
<feature type="compositionally biased region" description="Low complexity" evidence="2">
    <location>
        <begin position="13"/>
        <end position="29"/>
    </location>
</feature>
<keyword evidence="1" id="KW-0175">Coiled coil</keyword>
<feature type="compositionally biased region" description="Polar residues" evidence="2">
    <location>
        <begin position="104"/>
        <end position="114"/>
    </location>
</feature>
<evidence type="ECO:0000313" key="3">
    <source>
        <dbReference type="EMBL" id="KAK4197935.1"/>
    </source>
</evidence>
<keyword evidence="4" id="KW-1185">Reference proteome</keyword>
<evidence type="ECO:0000313" key="4">
    <source>
        <dbReference type="Proteomes" id="UP001303160"/>
    </source>
</evidence>
<reference evidence="3" key="2">
    <citation type="submission" date="2023-05" db="EMBL/GenBank/DDBJ databases">
        <authorList>
            <consortium name="Lawrence Berkeley National Laboratory"/>
            <person name="Steindorff A."/>
            <person name="Hensen N."/>
            <person name="Bonometti L."/>
            <person name="Westerberg I."/>
            <person name="Brannstrom I.O."/>
            <person name="Guillou S."/>
            <person name="Cros-Aarteil S."/>
            <person name="Calhoun S."/>
            <person name="Haridas S."/>
            <person name="Kuo A."/>
            <person name="Mondo S."/>
            <person name="Pangilinan J."/>
            <person name="Riley R."/>
            <person name="Labutti K."/>
            <person name="Andreopoulos B."/>
            <person name="Lipzen A."/>
            <person name="Chen C."/>
            <person name="Yanf M."/>
            <person name="Daum C."/>
            <person name="Ng V."/>
            <person name="Clum A."/>
            <person name="Ohm R."/>
            <person name="Martin F."/>
            <person name="Silar P."/>
            <person name="Natvig D."/>
            <person name="Lalanne C."/>
            <person name="Gautier V."/>
            <person name="Ament-Velasquez S.L."/>
            <person name="Kruys A."/>
            <person name="Hutchinson M.I."/>
            <person name="Powell A.J."/>
            <person name="Barry K."/>
            <person name="Miller A.N."/>
            <person name="Grigoriev I.V."/>
            <person name="Debuchy R."/>
            <person name="Gladieux P."/>
            <person name="Thoren M.H."/>
            <person name="Johannesson H."/>
        </authorList>
    </citation>
    <scope>NUCLEOTIDE SEQUENCE</scope>
    <source>
        <strain evidence="3">CBS 315.58</strain>
    </source>
</reference>
<dbReference type="EMBL" id="MU863954">
    <property type="protein sequence ID" value="KAK4197935.1"/>
    <property type="molecule type" value="Genomic_DNA"/>
</dbReference>
<evidence type="ECO:0000256" key="2">
    <source>
        <dbReference type="SAM" id="MobiDB-lite"/>
    </source>
</evidence>
<organism evidence="3 4">
    <name type="scientific">Triangularia verruculosa</name>
    <dbReference type="NCBI Taxonomy" id="2587418"/>
    <lineage>
        <taxon>Eukaryota</taxon>
        <taxon>Fungi</taxon>
        <taxon>Dikarya</taxon>
        <taxon>Ascomycota</taxon>
        <taxon>Pezizomycotina</taxon>
        <taxon>Sordariomycetes</taxon>
        <taxon>Sordariomycetidae</taxon>
        <taxon>Sordariales</taxon>
        <taxon>Podosporaceae</taxon>
        <taxon>Triangularia</taxon>
    </lineage>
</organism>
<reference evidence="3" key="1">
    <citation type="journal article" date="2023" name="Mol. Phylogenet. Evol.">
        <title>Genome-scale phylogeny and comparative genomics of the fungal order Sordariales.</title>
        <authorList>
            <person name="Hensen N."/>
            <person name="Bonometti L."/>
            <person name="Westerberg I."/>
            <person name="Brannstrom I.O."/>
            <person name="Guillou S."/>
            <person name="Cros-Aarteil S."/>
            <person name="Calhoun S."/>
            <person name="Haridas S."/>
            <person name="Kuo A."/>
            <person name="Mondo S."/>
            <person name="Pangilinan J."/>
            <person name="Riley R."/>
            <person name="LaButti K."/>
            <person name="Andreopoulos B."/>
            <person name="Lipzen A."/>
            <person name="Chen C."/>
            <person name="Yan M."/>
            <person name="Daum C."/>
            <person name="Ng V."/>
            <person name="Clum A."/>
            <person name="Steindorff A."/>
            <person name="Ohm R.A."/>
            <person name="Martin F."/>
            <person name="Silar P."/>
            <person name="Natvig D.O."/>
            <person name="Lalanne C."/>
            <person name="Gautier V."/>
            <person name="Ament-Velasquez S.L."/>
            <person name="Kruys A."/>
            <person name="Hutchinson M.I."/>
            <person name="Powell A.J."/>
            <person name="Barry K."/>
            <person name="Miller A.N."/>
            <person name="Grigoriev I.V."/>
            <person name="Debuchy R."/>
            <person name="Gladieux P."/>
            <person name="Hiltunen Thoren M."/>
            <person name="Johannesson H."/>
        </authorList>
    </citation>
    <scope>NUCLEOTIDE SEQUENCE</scope>
    <source>
        <strain evidence="3">CBS 315.58</strain>
    </source>
</reference>
<feature type="region of interest" description="Disordered" evidence="2">
    <location>
        <begin position="1"/>
        <end position="32"/>
    </location>
</feature>
<dbReference type="Proteomes" id="UP001303160">
    <property type="component" value="Unassembled WGS sequence"/>
</dbReference>
<dbReference type="AlphaFoldDB" id="A0AAN7AUG7"/>
<comment type="caution">
    <text evidence="3">The sequence shown here is derived from an EMBL/GenBank/DDBJ whole genome shotgun (WGS) entry which is preliminary data.</text>
</comment>
<feature type="coiled-coil region" evidence="1">
    <location>
        <begin position="136"/>
        <end position="163"/>
    </location>
</feature>
<name>A0AAN7AUG7_9PEZI</name>
<sequence>MSAASPACDTSIPAAVSPAASAGSSGSASFGDESGLVGVATASFGDESGLVGVATAVAVSRPPAAVAVSVGGGDAARAVEGGEQTCPAADEPEGRPEGEEDADTSGSSSVGYASKHSSYLTPGCDQGIGKVIADLMAAEEANKREWREKRRREEEERRAAAAAAVAGVGAWEDELAAGSAGVGPVALKVTTWKDKRTVVNLLAKSRPPPPSVFLCVLALQTLVKLCYCGAWATCELE</sequence>
<gene>
    <name evidence="3" type="ORF">QBC40DRAFT_256595</name>
</gene>
<accession>A0AAN7AUG7</accession>